<organism evidence="7 8">
    <name type="scientific">Paenibacillus bovis</name>
    <dbReference type="NCBI Taxonomy" id="1616788"/>
    <lineage>
        <taxon>Bacteria</taxon>
        <taxon>Bacillati</taxon>
        <taxon>Bacillota</taxon>
        <taxon>Bacilli</taxon>
        <taxon>Bacillales</taxon>
        <taxon>Paenibacillaceae</taxon>
        <taxon>Paenibacillus</taxon>
    </lineage>
</organism>
<dbReference type="PRINTS" id="PR00691">
    <property type="entry name" value="ADHESINB"/>
</dbReference>
<keyword evidence="3 6" id="KW-0732">Signal</keyword>
<protein>
    <submittedName>
        <fullName evidence="7">Zinc ABC transporter substrate-binding protein</fullName>
    </submittedName>
</protein>
<dbReference type="Gene3D" id="3.40.50.1980">
    <property type="entry name" value="Nitrogenase molybdenum iron protein domain"/>
    <property type="match status" value="2"/>
</dbReference>
<evidence type="ECO:0000256" key="6">
    <source>
        <dbReference type="SAM" id="SignalP"/>
    </source>
</evidence>
<dbReference type="AlphaFoldDB" id="A0A172ZGE9"/>
<dbReference type="GO" id="GO:0046872">
    <property type="term" value="F:metal ion binding"/>
    <property type="evidence" value="ECO:0007669"/>
    <property type="project" value="InterPro"/>
</dbReference>
<dbReference type="InterPro" id="IPR050492">
    <property type="entry name" value="Bact_metal-bind_prot9"/>
</dbReference>
<dbReference type="PRINTS" id="PR00690">
    <property type="entry name" value="ADHESNFAMILY"/>
</dbReference>
<reference evidence="7 8" key="2">
    <citation type="journal article" date="2016" name="Int. J. Syst. Evol. Microbiol.">
        <title>Paenibacillus bovis sp. nov., isolated from raw yak (Bos grunniens) milk.</title>
        <authorList>
            <person name="Gao C."/>
            <person name="Han J."/>
            <person name="Liu Z."/>
            <person name="Xu X."/>
            <person name="Hang F."/>
            <person name="Wu Z."/>
        </authorList>
    </citation>
    <scope>NUCLEOTIDE SEQUENCE [LARGE SCALE GENOMIC DNA]</scope>
    <source>
        <strain evidence="7 8">BD3526</strain>
    </source>
</reference>
<evidence type="ECO:0000313" key="8">
    <source>
        <dbReference type="Proteomes" id="UP000078148"/>
    </source>
</evidence>
<dbReference type="PANTHER" id="PTHR42953:SF3">
    <property type="entry name" value="HIGH-AFFINITY ZINC UPTAKE SYSTEM PROTEIN ZNUA"/>
    <property type="match status" value="1"/>
</dbReference>
<comment type="similarity">
    <text evidence="1 4">Belongs to the bacterial solute-binding protein 9 family.</text>
</comment>
<dbReference type="PROSITE" id="PS51257">
    <property type="entry name" value="PROKAR_LIPOPROTEIN"/>
    <property type="match status" value="1"/>
</dbReference>
<dbReference type="GO" id="GO:0030001">
    <property type="term" value="P:metal ion transport"/>
    <property type="evidence" value="ECO:0007669"/>
    <property type="project" value="InterPro"/>
</dbReference>
<dbReference type="OrthoDB" id="9810636at2"/>
<dbReference type="Pfam" id="PF01297">
    <property type="entry name" value="ZnuA"/>
    <property type="match status" value="1"/>
</dbReference>
<sequence>MKWNKRNWLSLPAVVVLSMSTMLAGCGNSTPAATGTTAGEGSTDKLHIVTSFYPMQEFTSKVAGDLADVQVLIPPGTEPHDWEPTPQDIAKITEADMLVYNGAGLESWMNQVQDAIGTDGPKMVEASKGVQVMDGYHEEEEHEGEEAHAGEEDHAAEEGHDHDHGGMDPHVWLSPKQAQTEVRNIEASLSELAPDHAADFKKNADAYLAELQKLDTDYKTDLSNTKRKDFITQHTAFGYLARDYGLTQVGISGLSPEEEPTAAKMAEVIDFAKKNNVKTIFFETLVSSKVADTIANEVGAQTAVLNPLEGLTSEQATAGENYISVMRENLAALTKALNE</sequence>
<dbReference type="GO" id="GO:0007155">
    <property type="term" value="P:cell adhesion"/>
    <property type="evidence" value="ECO:0007669"/>
    <property type="project" value="InterPro"/>
</dbReference>
<feature type="signal peptide" evidence="6">
    <location>
        <begin position="1"/>
        <end position="24"/>
    </location>
</feature>
<evidence type="ECO:0000256" key="5">
    <source>
        <dbReference type="SAM" id="MobiDB-lite"/>
    </source>
</evidence>
<feature type="region of interest" description="Disordered" evidence="5">
    <location>
        <begin position="136"/>
        <end position="172"/>
    </location>
</feature>
<keyword evidence="8" id="KW-1185">Reference proteome</keyword>
<dbReference type="InterPro" id="IPR006128">
    <property type="entry name" value="Lipoprotein_PsaA-like"/>
</dbReference>
<feature type="chain" id="PRO_5039068596" evidence="6">
    <location>
        <begin position="25"/>
        <end position="339"/>
    </location>
</feature>
<evidence type="ECO:0000256" key="1">
    <source>
        <dbReference type="ARBA" id="ARBA00011028"/>
    </source>
</evidence>
<evidence type="ECO:0000256" key="4">
    <source>
        <dbReference type="RuleBase" id="RU003512"/>
    </source>
</evidence>
<gene>
    <name evidence="7" type="ORF">AR543_12390</name>
</gene>
<dbReference type="Proteomes" id="UP000078148">
    <property type="component" value="Chromosome"/>
</dbReference>
<dbReference type="PANTHER" id="PTHR42953">
    <property type="entry name" value="HIGH-AFFINITY ZINC UPTAKE SYSTEM PROTEIN ZNUA-RELATED"/>
    <property type="match status" value="1"/>
</dbReference>
<dbReference type="CDD" id="cd01017">
    <property type="entry name" value="AdcA"/>
    <property type="match status" value="1"/>
</dbReference>
<feature type="compositionally biased region" description="Basic and acidic residues" evidence="5">
    <location>
        <begin position="145"/>
        <end position="167"/>
    </location>
</feature>
<evidence type="ECO:0000313" key="7">
    <source>
        <dbReference type="EMBL" id="ANF96731.1"/>
    </source>
</evidence>
<dbReference type="RefSeq" id="WP_060534834.1">
    <property type="nucleotide sequence ID" value="NZ_CP013023.1"/>
</dbReference>
<evidence type="ECO:0000256" key="3">
    <source>
        <dbReference type="ARBA" id="ARBA00022729"/>
    </source>
</evidence>
<dbReference type="STRING" id="1616788.AR543_12390"/>
<reference evidence="8" key="1">
    <citation type="submission" date="2015-10" db="EMBL/GenBank/DDBJ databases">
        <title>Genome of Paenibacillus bovis sp. nov.</title>
        <authorList>
            <person name="Wu Z."/>
            <person name="Gao C."/>
            <person name="Liu Z."/>
            <person name="Zheng H."/>
        </authorList>
    </citation>
    <scope>NUCLEOTIDE SEQUENCE [LARGE SCALE GENOMIC DNA]</scope>
    <source>
        <strain evidence="8">BD3526</strain>
    </source>
</reference>
<dbReference type="EMBL" id="CP013023">
    <property type="protein sequence ID" value="ANF96731.1"/>
    <property type="molecule type" value="Genomic_DNA"/>
</dbReference>
<keyword evidence="2 4" id="KW-0813">Transport</keyword>
<proteinExistence type="inferred from homology"/>
<dbReference type="InterPro" id="IPR006129">
    <property type="entry name" value="AdhesinB"/>
</dbReference>
<name>A0A172ZGE9_9BACL</name>
<evidence type="ECO:0000256" key="2">
    <source>
        <dbReference type="ARBA" id="ARBA00022448"/>
    </source>
</evidence>
<dbReference type="InterPro" id="IPR006127">
    <property type="entry name" value="ZnuA-like"/>
</dbReference>
<dbReference type="SUPFAM" id="SSF53807">
    <property type="entry name" value="Helical backbone' metal receptor"/>
    <property type="match status" value="1"/>
</dbReference>
<accession>A0A172ZGE9</accession>
<dbReference type="KEGG" id="pbv:AR543_12390"/>